<keyword evidence="1" id="KW-0472">Membrane</keyword>
<dbReference type="OrthoDB" id="2014935at2"/>
<feature type="transmembrane region" description="Helical" evidence="1">
    <location>
        <begin position="19"/>
        <end position="41"/>
    </location>
</feature>
<feature type="transmembrane region" description="Helical" evidence="1">
    <location>
        <begin position="337"/>
        <end position="359"/>
    </location>
</feature>
<dbReference type="RefSeq" id="WP_064439693.1">
    <property type="nucleotide sequence ID" value="NZ_BDDI01000005.1"/>
</dbReference>
<feature type="transmembrane region" description="Helical" evidence="1">
    <location>
        <begin position="153"/>
        <end position="175"/>
    </location>
</feature>
<keyword evidence="1" id="KW-0812">Transmembrane</keyword>
<comment type="caution">
    <text evidence="2">The sequence shown here is derived from an EMBL/GenBank/DDBJ whole genome shotgun (WGS) entry which is preliminary data.</text>
</comment>
<feature type="transmembrane region" description="Helical" evidence="1">
    <location>
        <begin position="419"/>
        <end position="447"/>
    </location>
</feature>
<feature type="transmembrane region" description="Helical" evidence="1">
    <location>
        <begin position="81"/>
        <end position="101"/>
    </location>
</feature>
<sequence>MTGTGSVTSLLIRTNRLRLAVWTVAIPALLAFGALSVKALYPTLADRESYAAMAELVTAQIAFNGPPAALTTLGGIVVFEAGWLLTLAVAVCSILIGVRITRGQEETGTLELLRSGRVSSGATLLAAALVLGSLLAVIAIASGAALIATGTAIMGALVYGAALFCVGVFFGAVAVSAAQITSQSRAAYGLAFAVLGTSFAFRAAGDAGGNALSWLSPLGWAQASEPFGANNLWPLLLLLAAAIGIAGGAWMLNQRRDLGAGVIAPRPGRVTASALASSPLGLQLRLARATILAWFAGIAIMMVAFGSMATTAEDFAASSDGTAEVIAAFGGTSLTDAFLVFSILVLAILSGGCAVSLTMRVRADEDSGRIAVLATAPVRRTTIFAGYLFSALSAALLLLAFGALMLGVGYAVGTGDWTIVGGVVGSALAHFPAIVALAAAALALAAVRPDSASVAWAVYAATATIALLGPAFSLPGWVANLSVFEHVPEYPSLAWPITIGGLGCLLAAVALGVFERRDLRT</sequence>
<organism evidence="2 3">
    <name type="scientific">Hoyosella altamirensis</name>
    <dbReference type="NCBI Taxonomy" id="616997"/>
    <lineage>
        <taxon>Bacteria</taxon>
        <taxon>Bacillati</taxon>
        <taxon>Actinomycetota</taxon>
        <taxon>Actinomycetes</taxon>
        <taxon>Mycobacteriales</taxon>
        <taxon>Hoyosellaceae</taxon>
        <taxon>Hoyosella</taxon>
    </lineage>
</organism>
<dbReference type="Proteomes" id="UP000567922">
    <property type="component" value="Unassembled WGS sequence"/>
</dbReference>
<accession>A0A839RJ46</accession>
<reference evidence="2 3" key="1">
    <citation type="submission" date="2020-08" db="EMBL/GenBank/DDBJ databases">
        <title>Sequencing the genomes of 1000 actinobacteria strains.</title>
        <authorList>
            <person name="Klenk H.-P."/>
        </authorList>
    </citation>
    <scope>NUCLEOTIDE SEQUENCE [LARGE SCALE GENOMIC DNA]</scope>
    <source>
        <strain evidence="2 3">DSM 45258</strain>
    </source>
</reference>
<evidence type="ECO:0000313" key="2">
    <source>
        <dbReference type="EMBL" id="MBB3036031.1"/>
    </source>
</evidence>
<name>A0A839RJ46_9ACTN</name>
<protein>
    <submittedName>
        <fullName evidence="2">ABC-2 type transport system permease protein</fullName>
    </submittedName>
</protein>
<proteinExistence type="predicted"/>
<feature type="transmembrane region" description="Helical" evidence="1">
    <location>
        <begin position="187"/>
        <end position="205"/>
    </location>
</feature>
<feature type="transmembrane region" description="Helical" evidence="1">
    <location>
        <begin position="291"/>
        <end position="309"/>
    </location>
</feature>
<feature type="transmembrane region" description="Helical" evidence="1">
    <location>
        <begin position="232"/>
        <end position="252"/>
    </location>
</feature>
<evidence type="ECO:0000313" key="3">
    <source>
        <dbReference type="Proteomes" id="UP000567922"/>
    </source>
</evidence>
<gene>
    <name evidence="2" type="ORF">FHU29_000465</name>
</gene>
<feature type="transmembrane region" description="Helical" evidence="1">
    <location>
        <begin position="122"/>
        <end position="147"/>
    </location>
</feature>
<dbReference type="EMBL" id="JACHWS010000001">
    <property type="protein sequence ID" value="MBB3036031.1"/>
    <property type="molecule type" value="Genomic_DNA"/>
</dbReference>
<feature type="transmembrane region" description="Helical" evidence="1">
    <location>
        <begin position="493"/>
        <end position="514"/>
    </location>
</feature>
<feature type="transmembrane region" description="Helical" evidence="1">
    <location>
        <begin position="454"/>
        <end position="473"/>
    </location>
</feature>
<keyword evidence="1" id="KW-1133">Transmembrane helix</keyword>
<feature type="transmembrane region" description="Helical" evidence="1">
    <location>
        <begin position="387"/>
        <end position="413"/>
    </location>
</feature>
<dbReference type="AlphaFoldDB" id="A0A839RJ46"/>
<evidence type="ECO:0000256" key="1">
    <source>
        <dbReference type="SAM" id="Phobius"/>
    </source>
</evidence>
<keyword evidence="3" id="KW-1185">Reference proteome</keyword>